<evidence type="ECO:0000313" key="7">
    <source>
        <dbReference type="EMBL" id="OPL32811.1"/>
    </source>
</evidence>
<gene>
    <name evidence="7" type="ORF">AM593_09623</name>
</gene>
<dbReference type="Proteomes" id="UP000266721">
    <property type="component" value="Unassembled WGS sequence"/>
</dbReference>
<feature type="non-terminal residue" evidence="7">
    <location>
        <position position="159"/>
    </location>
</feature>
<evidence type="ECO:0000256" key="5">
    <source>
        <dbReference type="ARBA" id="ARBA00023273"/>
    </source>
</evidence>
<dbReference type="AlphaFoldDB" id="A0A3L5TSA3"/>
<comment type="subcellular location">
    <subcellularLocation>
        <location evidence="1">Cell projection</location>
        <location evidence="1">Cilium</location>
    </subcellularLocation>
    <subcellularLocation>
        <location evidence="2">Cytoplasm</location>
        <location evidence="2">Cytoskeleton</location>
    </subcellularLocation>
</comment>
<comment type="similarity">
    <text evidence="6">Belongs to the PIERCE1 family.</text>
</comment>
<evidence type="ECO:0000256" key="6">
    <source>
        <dbReference type="ARBA" id="ARBA00038014"/>
    </source>
</evidence>
<dbReference type="PANTHER" id="PTHR20899:SF1">
    <property type="entry name" value="PIERCER OF MICROTUBULE WALL 1 PROTEIN"/>
    <property type="match status" value="1"/>
</dbReference>
<keyword evidence="5" id="KW-0966">Cell projection</keyword>
<organism evidence="7 8">
    <name type="scientific">Mytilus galloprovincialis</name>
    <name type="common">Mediterranean mussel</name>
    <dbReference type="NCBI Taxonomy" id="29158"/>
    <lineage>
        <taxon>Eukaryota</taxon>
        <taxon>Metazoa</taxon>
        <taxon>Spiralia</taxon>
        <taxon>Lophotrochozoa</taxon>
        <taxon>Mollusca</taxon>
        <taxon>Bivalvia</taxon>
        <taxon>Autobranchia</taxon>
        <taxon>Pteriomorphia</taxon>
        <taxon>Mytilida</taxon>
        <taxon>Mytiloidea</taxon>
        <taxon>Mytilidae</taxon>
        <taxon>Mytilinae</taxon>
        <taxon>Mytilus</taxon>
    </lineage>
</organism>
<keyword evidence="3" id="KW-0963">Cytoplasm</keyword>
<dbReference type="GO" id="GO:0035082">
    <property type="term" value="P:axoneme assembly"/>
    <property type="evidence" value="ECO:0007669"/>
    <property type="project" value="InterPro"/>
</dbReference>
<name>A0A3L5TSA3_MYTGA</name>
<comment type="caution">
    <text evidence="7">The sequence shown here is derived from an EMBL/GenBank/DDBJ whole genome shotgun (WGS) entry which is preliminary data.</text>
</comment>
<evidence type="ECO:0000256" key="2">
    <source>
        <dbReference type="ARBA" id="ARBA00004245"/>
    </source>
</evidence>
<evidence type="ECO:0000256" key="4">
    <source>
        <dbReference type="ARBA" id="ARBA00023212"/>
    </source>
</evidence>
<dbReference type="GO" id="GO:0005879">
    <property type="term" value="C:axonemal microtubule"/>
    <property type="evidence" value="ECO:0007669"/>
    <property type="project" value="InterPro"/>
</dbReference>
<evidence type="ECO:0000256" key="1">
    <source>
        <dbReference type="ARBA" id="ARBA00004138"/>
    </source>
</evidence>
<evidence type="ECO:0000256" key="3">
    <source>
        <dbReference type="ARBA" id="ARBA00022490"/>
    </source>
</evidence>
<protein>
    <submittedName>
        <fullName evidence="7">Uncharacterized protein</fullName>
    </submittedName>
</protein>
<proteinExistence type="inferred from homology"/>
<accession>A0A3L5TSA3</accession>
<feature type="non-terminal residue" evidence="7">
    <location>
        <position position="1"/>
    </location>
</feature>
<dbReference type="EMBL" id="KV586704">
    <property type="protein sequence ID" value="OPL32811.1"/>
    <property type="molecule type" value="Genomic_DNA"/>
</dbReference>
<dbReference type="Pfam" id="PF14892">
    <property type="entry name" value="PIRC1_2"/>
    <property type="match status" value="1"/>
</dbReference>
<sequence>LRTSPQGFNLSAINTNWHPAVIGILDNTVNICLSNGILDIFGGNQPRKTEAVNIGPGGVPEGAKTSEYYKTDEHLPQRFDNPGWFQGYGGKQQHPMYRTSGQDYGSRVPTVHNMPKSFHGRTQKFSNHLGKCGMYRNHSMNTALDQSKLCFTFTGDLMN</sequence>
<dbReference type="InterPro" id="IPR026507">
    <property type="entry name" value="PIRC1/2"/>
</dbReference>
<keyword evidence="4" id="KW-0206">Cytoskeleton</keyword>
<dbReference type="PANTHER" id="PTHR20899">
    <property type="entry name" value="PIERCE HOMOLOG"/>
    <property type="match status" value="1"/>
</dbReference>
<keyword evidence="8" id="KW-1185">Reference proteome</keyword>
<evidence type="ECO:0000313" key="8">
    <source>
        <dbReference type="Proteomes" id="UP000266721"/>
    </source>
</evidence>
<reference evidence="7 8" key="1">
    <citation type="journal article" date="2016" name="PLoS ONE">
        <title>A First Insight into the Genome of the Filter-Feeder Mussel Mytilus galloprovincialis.</title>
        <authorList>
            <person name="Murgarella M."/>
            <person name="Puiu D."/>
            <person name="Novoa B."/>
            <person name="Figueras A."/>
            <person name="Posada D."/>
            <person name="Canchaya C."/>
        </authorList>
    </citation>
    <scope>NUCLEOTIDE SEQUENCE [LARGE SCALE GENOMIC DNA]</scope>
    <source>
        <tissue evidence="7">Muscle</tissue>
    </source>
</reference>